<dbReference type="InterPro" id="IPR004875">
    <property type="entry name" value="DDE_SF_endonuclease_dom"/>
</dbReference>
<dbReference type="AlphaFoldDB" id="A0A2N0NBQ7"/>
<dbReference type="GO" id="GO:0003676">
    <property type="term" value="F:nucleic acid binding"/>
    <property type="evidence" value="ECO:0007669"/>
    <property type="project" value="InterPro"/>
</dbReference>
<reference evidence="2 3" key="2">
    <citation type="submission" date="2017-09" db="EMBL/GenBank/DDBJ databases">
        <title>Extensive intraspecific genome diversity in a model arbuscular mycorrhizal fungus.</title>
        <authorList>
            <person name="Chen E.C."/>
            <person name="Morin E."/>
            <person name="Beaudet D."/>
            <person name="Noel J."/>
            <person name="Ndikumana S."/>
            <person name="Charron P."/>
            <person name="St-Onge C."/>
            <person name="Giorgi J."/>
            <person name="Grigoriev I.V."/>
            <person name="Roux C."/>
            <person name="Martin F.M."/>
            <person name="Corradi N."/>
        </authorList>
    </citation>
    <scope>NUCLEOTIDE SEQUENCE [LARGE SCALE GENOMIC DNA]</scope>
    <source>
        <strain evidence="2 3">A5</strain>
    </source>
</reference>
<dbReference type="Pfam" id="PF03184">
    <property type="entry name" value="DDE_1"/>
    <property type="match status" value="1"/>
</dbReference>
<comment type="caution">
    <text evidence="2">The sequence shown here is derived from an EMBL/GenBank/DDBJ whole genome shotgun (WGS) entry which is preliminary data.</text>
</comment>
<name>A0A2N0NBQ7_9GLOM</name>
<organism evidence="2 3">
    <name type="scientific">Rhizophagus irregularis</name>
    <dbReference type="NCBI Taxonomy" id="588596"/>
    <lineage>
        <taxon>Eukaryota</taxon>
        <taxon>Fungi</taxon>
        <taxon>Fungi incertae sedis</taxon>
        <taxon>Mucoromycota</taxon>
        <taxon>Glomeromycotina</taxon>
        <taxon>Glomeromycetes</taxon>
        <taxon>Glomerales</taxon>
        <taxon>Glomeraceae</taxon>
        <taxon>Rhizophagus</taxon>
    </lineage>
</organism>
<reference evidence="2 3" key="1">
    <citation type="submission" date="2016-04" db="EMBL/GenBank/DDBJ databases">
        <title>Genome analyses suggest a sexual origin of heterokaryosis in a supposedly ancient asexual fungus.</title>
        <authorList>
            <person name="Ropars J."/>
            <person name="Sedzielewska K."/>
            <person name="Noel J."/>
            <person name="Charron P."/>
            <person name="Farinelli L."/>
            <person name="Marton T."/>
            <person name="Kruger M."/>
            <person name="Pelin A."/>
            <person name="Brachmann A."/>
            <person name="Corradi N."/>
        </authorList>
    </citation>
    <scope>NUCLEOTIDE SEQUENCE [LARGE SCALE GENOMIC DNA]</scope>
    <source>
        <strain evidence="2 3">A5</strain>
    </source>
</reference>
<feature type="domain" description="DDE-1" evidence="1">
    <location>
        <begin position="11"/>
        <end position="54"/>
    </location>
</feature>
<evidence type="ECO:0000313" key="2">
    <source>
        <dbReference type="EMBL" id="PKB92015.1"/>
    </source>
</evidence>
<accession>A0A2N0NBQ7</accession>
<evidence type="ECO:0000313" key="3">
    <source>
        <dbReference type="Proteomes" id="UP000232722"/>
    </source>
</evidence>
<gene>
    <name evidence="2" type="ORF">RhiirA5_446481</name>
</gene>
<dbReference type="Proteomes" id="UP000232722">
    <property type="component" value="Unassembled WGS sequence"/>
</dbReference>
<sequence length="81" mass="9284">MHADHLQIRLQNYNILLLVDNASIHIINENVNLTNIVIHFLPPNTTSYLQLCDAEGPHLLLIKVFRKNFKFTSNFTSDPIG</sequence>
<evidence type="ECO:0000259" key="1">
    <source>
        <dbReference type="Pfam" id="PF03184"/>
    </source>
</evidence>
<proteinExistence type="predicted"/>
<protein>
    <recommendedName>
        <fullName evidence="1">DDE-1 domain-containing protein</fullName>
    </recommendedName>
</protein>
<dbReference type="EMBL" id="LLXJ01012755">
    <property type="protein sequence ID" value="PKB92015.1"/>
    <property type="molecule type" value="Genomic_DNA"/>
</dbReference>